<feature type="transmembrane region" description="Helical" evidence="7">
    <location>
        <begin position="295"/>
        <end position="313"/>
    </location>
</feature>
<feature type="domain" description="TRAP C4-dicarboxylate transport system permease DctM subunit" evidence="8">
    <location>
        <begin position="7"/>
        <end position="437"/>
    </location>
</feature>
<evidence type="ECO:0000256" key="6">
    <source>
        <dbReference type="ARBA" id="ARBA00023136"/>
    </source>
</evidence>
<evidence type="ECO:0000256" key="1">
    <source>
        <dbReference type="ARBA" id="ARBA00004429"/>
    </source>
</evidence>
<keyword evidence="7" id="KW-0813">Transport</keyword>
<dbReference type="InterPro" id="IPR010656">
    <property type="entry name" value="DctM"/>
</dbReference>
<dbReference type="EMBL" id="JRWP01000028">
    <property type="protein sequence ID" value="KGY08104.1"/>
    <property type="molecule type" value="Genomic_DNA"/>
</dbReference>
<comment type="similarity">
    <text evidence="7">Belongs to the TRAP transporter large permease family.</text>
</comment>
<evidence type="ECO:0000256" key="2">
    <source>
        <dbReference type="ARBA" id="ARBA00022475"/>
    </source>
</evidence>
<evidence type="ECO:0000256" key="3">
    <source>
        <dbReference type="ARBA" id="ARBA00022519"/>
    </source>
</evidence>
<keyword evidence="3 7" id="KW-0997">Cell inner membrane</keyword>
<comment type="subunit">
    <text evidence="7">The complex comprises the extracytoplasmic solute receptor protein and the two transmembrane proteins.</text>
</comment>
<dbReference type="Pfam" id="PF06808">
    <property type="entry name" value="DctM"/>
    <property type="match status" value="1"/>
</dbReference>
<evidence type="ECO:0000256" key="4">
    <source>
        <dbReference type="ARBA" id="ARBA00022692"/>
    </source>
</evidence>
<keyword evidence="4 7" id="KW-0812">Transmembrane</keyword>
<keyword evidence="6 7" id="KW-0472">Membrane</keyword>
<feature type="transmembrane region" description="Helical" evidence="7">
    <location>
        <begin position="82"/>
        <end position="106"/>
    </location>
</feature>
<name>A0A0A5HX96_PHOS4</name>
<sequence length="453" mass="48136">MDILFLFVMVVGFMLIGVPIAVSLGLSSILFLMMHSDASLASVAQTLFNAFAGHYTLLAIPFFILASSFMSTGGVAKRIIRFAIAMVGWFRGGLAMASVVACMMFAALSGSSPATVVAIGSIVIAGMIKNGYSKDFAAGVICNAGTLGILIPPSIVMVVYAAATDVSVGRMFLGGVIPGLLAGVMLMIAIYIAARIKNLPKQPFVGWGEMFAAAKDASWGLLLVVIILGGIYGGIFTPTEAAAVAAVYSFFIANFIYKDMGPFADKKNTKPAIVKVFQAFVHKDTKHTLYDAGKLTIMLLFIIANALILKHVLTEERIPQMITESMLSAGLGPITFLIVVNVLLLIGGQFMEPSGLLIIVAPLVFPIAIALGIDPIHLGIMMVVNMEIGMITPPVGLNLFVTAGVAKMSMMQVVKAALPWVAVMFLFLIIVTYVPWVSTWLPTTLMGPEIITK</sequence>
<gene>
    <name evidence="9" type="ORF">NM06_13810</name>
</gene>
<dbReference type="OrthoDB" id="8627919at2"/>
<dbReference type="GO" id="GO:0005886">
    <property type="term" value="C:plasma membrane"/>
    <property type="evidence" value="ECO:0007669"/>
    <property type="project" value="UniProtKB-SubCell"/>
</dbReference>
<feature type="transmembrane region" description="Helical" evidence="7">
    <location>
        <begin position="241"/>
        <end position="257"/>
    </location>
</feature>
<feature type="transmembrane region" description="Helical" evidence="7">
    <location>
        <begin position="217"/>
        <end position="235"/>
    </location>
</feature>
<dbReference type="GO" id="GO:0022857">
    <property type="term" value="F:transmembrane transporter activity"/>
    <property type="evidence" value="ECO:0007669"/>
    <property type="project" value="UniProtKB-UniRule"/>
</dbReference>
<feature type="transmembrane region" description="Helical" evidence="7">
    <location>
        <begin position="7"/>
        <end position="32"/>
    </location>
</feature>
<dbReference type="AlphaFoldDB" id="A0A0A5HX96"/>
<comment type="caution">
    <text evidence="9">The sequence shown here is derived from an EMBL/GenBank/DDBJ whole genome shotgun (WGS) entry which is preliminary data.</text>
</comment>
<evidence type="ECO:0000256" key="7">
    <source>
        <dbReference type="RuleBase" id="RU369079"/>
    </source>
</evidence>
<protein>
    <recommendedName>
        <fullName evidence="7">TRAP transporter large permease protein</fullName>
    </recommendedName>
</protein>
<reference evidence="9 10" key="1">
    <citation type="submission" date="2014-10" db="EMBL/GenBank/DDBJ databases">
        <title>Genome sequencing of Vibrio sinaloensis T08.</title>
        <authorList>
            <person name="Chan K.-G."/>
            <person name="Mohamad N.I."/>
        </authorList>
    </citation>
    <scope>NUCLEOTIDE SEQUENCE [LARGE SCALE GENOMIC DNA]</scope>
    <source>
        <strain evidence="9 10">T08</strain>
    </source>
</reference>
<keyword evidence="2" id="KW-1003">Cell membrane</keyword>
<feature type="transmembrane region" description="Helical" evidence="7">
    <location>
        <begin position="52"/>
        <end position="70"/>
    </location>
</feature>
<organism evidence="9 10">
    <name type="scientific">Photobacterium sp. (strain ATCC 43367)</name>
    <dbReference type="NCBI Taxonomy" id="379097"/>
    <lineage>
        <taxon>Bacteria</taxon>
        <taxon>Pseudomonadati</taxon>
        <taxon>Pseudomonadota</taxon>
        <taxon>Gammaproteobacteria</taxon>
        <taxon>Vibrionales</taxon>
        <taxon>Vibrionaceae</taxon>
        <taxon>Vibrio</taxon>
        <taxon>Vibrio oreintalis group</taxon>
    </lineage>
</organism>
<evidence type="ECO:0000256" key="5">
    <source>
        <dbReference type="ARBA" id="ARBA00022989"/>
    </source>
</evidence>
<feature type="transmembrane region" description="Helical" evidence="7">
    <location>
        <begin position="379"/>
        <end position="405"/>
    </location>
</feature>
<dbReference type="Proteomes" id="UP000030451">
    <property type="component" value="Unassembled WGS sequence"/>
</dbReference>
<feature type="transmembrane region" description="Helical" evidence="7">
    <location>
        <begin position="140"/>
        <end position="163"/>
    </location>
</feature>
<dbReference type="NCBIfam" id="TIGR00786">
    <property type="entry name" value="dctM"/>
    <property type="match status" value="1"/>
</dbReference>
<evidence type="ECO:0000313" key="9">
    <source>
        <dbReference type="EMBL" id="KGY08104.1"/>
    </source>
</evidence>
<keyword evidence="5 7" id="KW-1133">Transmembrane helix</keyword>
<dbReference type="GO" id="GO:0015740">
    <property type="term" value="P:C4-dicarboxylate transport"/>
    <property type="evidence" value="ECO:0007669"/>
    <property type="project" value="TreeGrafter"/>
</dbReference>
<evidence type="ECO:0000259" key="8">
    <source>
        <dbReference type="Pfam" id="PF06808"/>
    </source>
</evidence>
<dbReference type="InterPro" id="IPR004681">
    <property type="entry name" value="TRAP_DctM"/>
</dbReference>
<dbReference type="PANTHER" id="PTHR33362">
    <property type="entry name" value="SIALIC ACID TRAP TRANSPORTER PERMEASE PROTEIN SIAT-RELATED"/>
    <property type="match status" value="1"/>
</dbReference>
<accession>A0A0A5HX96</accession>
<comment type="function">
    <text evidence="7">Part of the tripartite ATP-independent periplasmic (TRAP) transport system.</text>
</comment>
<dbReference type="RefSeq" id="WP_005473339.1">
    <property type="nucleotide sequence ID" value="NZ_JAVHXF010000362.1"/>
</dbReference>
<dbReference type="PIRSF" id="PIRSF006066">
    <property type="entry name" value="HI0050"/>
    <property type="match status" value="1"/>
</dbReference>
<evidence type="ECO:0000313" key="10">
    <source>
        <dbReference type="Proteomes" id="UP000030451"/>
    </source>
</evidence>
<feature type="transmembrane region" description="Helical" evidence="7">
    <location>
        <begin position="354"/>
        <end position="373"/>
    </location>
</feature>
<feature type="transmembrane region" description="Helical" evidence="7">
    <location>
        <begin position="112"/>
        <end position="128"/>
    </location>
</feature>
<proteinExistence type="inferred from homology"/>
<feature type="transmembrane region" description="Helical" evidence="7">
    <location>
        <begin position="417"/>
        <end position="436"/>
    </location>
</feature>
<dbReference type="STRING" id="379097.SE23_18860"/>
<comment type="subcellular location">
    <subcellularLocation>
        <location evidence="1 7">Cell inner membrane</location>
        <topology evidence="1 7">Multi-pass membrane protein</topology>
    </subcellularLocation>
</comment>
<feature type="transmembrane region" description="Helical" evidence="7">
    <location>
        <begin position="325"/>
        <end position="347"/>
    </location>
</feature>
<feature type="transmembrane region" description="Helical" evidence="7">
    <location>
        <begin position="175"/>
        <end position="196"/>
    </location>
</feature>
<dbReference type="PANTHER" id="PTHR33362:SF5">
    <property type="entry name" value="C4-DICARBOXYLATE TRAP TRANSPORTER LARGE PERMEASE PROTEIN DCTM"/>
    <property type="match status" value="1"/>
</dbReference>